<evidence type="ECO:0000313" key="14">
    <source>
        <dbReference type="EMBL" id="NHO33835.1"/>
    </source>
</evidence>
<keyword evidence="5 11" id="KW-0812">Transmembrane</keyword>
<evidence type="ECO:0000256" key="10">
    <source>
        <dbReference type="SAM" id="MobiDB-lite"/>
    </source>
</evidence>
<reference evidence="14 15" key="1">
    <citation type="journal article" date="2020" name="Int. J. Syst. Evol. Microbiol.">
        <title>Novel acetic acid bacteria from cider fermentations: Acetobacter conturbans sp. nov. and Acetobacter fallax sp. nov.</title>
        <authorList>
            <person name="Sombolestani A.S."/>
            <person name="Cleenwerck I."/>
            <person name="Cnockaert M."/>
            <person name="Borremans W."/>
            <person name="Wieme A.D."/>
            <person name="De Vuyst L."/>
            <person name="Vandamme P."/>
        </authorList>
    </citation>
    <scope>NUCLEOTIDE SEQUENCE [LARGE SCALE GENOMIC DNA]</scope>
    <source>
        <strain evidence="14 15">LMG 1637</strain>
    </source>
</reference>
<evidence type="ECO:0000259" key="13">
    <source>
        <dbReference type="Pfam" id="PF08345"/>
    </source>
</evidence>
<organism evidence="14 15">
    <name type="scientific">Acetobacter fallax</name>
    <dbReference type="NCBI Taxonomy" id="1737473"/>
    <lineage>
        <taxon>Bacteria</taxon>
        <taxon>Pseudomonadati</taxon>
        <taxon>Pseudomonadota</taxon>
        <taxon>Alphaproteobacteria</taxon>
        <taxon>Acetobacterales</taxon>
        <taxon>Acetobacteraceae</taxon>
        <taxon>Acetobacter</taxon>
    </lineage>
</organism>
<keyword evidence="4" id="KW-1003">Cell membrane</keyword>
<feature type="compositionally biased region" description="Polar residues" evidence="10">
    <location>
        <begin position="281"/>
        <end position="318"/>
    </location>
</feature>
<comment type="caution">
    <text evidence="14">The sequence shown here is derived from an EMBL/GenBank/DDBJ whole genome shotgun (WGS) entry which is preliminary data.</text>
</comment>
<dbReference type="InterPro" id="IPR045851">
    <property type="entry name" value="AMP-bd_C_sf"/>
</dbReference>
<evidence type="ECO:0000256" key="3">
    <source>
        <dbReference type="ARBA" id="ARBA00007971"/>
    </source>
</evidence>
<gene>
    <name evidence="14" type="primary">fliF</name>
    <name evidence="14" type="ORF">GOB84_15000</name>
</gene>
<name>A0ABX0KBR2_9PROT</name>
<feature type="domain" description="Flagellar M-ring N-terminal" evidence="12">
    <location>
        <begin position="39"/>
        <end position="212"/>
    </location>
</feature>
<feature type="transmembrane region" description="Helical" evidence="11">
    <location>
        <begin position="12"/>
        <end position="35"/>
    </location>
</feature>
<evidence type="ECO:0000256" key="11">
    <source>
        <dbReference type="SAM" id="Phobius"/>
    </source>
</evidence>
<evidence type="ECO:0000256" key="5">
    <source>
        <dbReference type="ARBA" id="ARBA00022692"/>
    </source>
</evidence>
<dbReference type="PRINTS" id="PR01009">
    <property type="entry name" value="FLGMRINGFLIF"/>
</dbReference>
<feature type="domain" description="Flagellar M-ring C-terminal" evidence="13">
    <location>
        <begin position="246"/>
        <end position="405"/>
    </location>
</feature>
<keyword evidence="15" id="KW-1185">Reference proteome</keyword>
<dbReference type="Pfam" id="PF01514">
    <property type="entry name" value="YscJ_FliF"/>
    <property type="match status" value="1"/>
</dbReference>
<evidence type="ECO:0000259" key="12">
    <source>
        <dbReference type="Pfam" id="PF01514"/>
    </source>
</evidence>
<dbReference type="PIRSF" id="PIRSF004862">
    <property type="entry name" value="FliF"/>
    <property type="match status" value="1"/>
</dbReference>
<dbReference type="RefSeq" id="WP_173578301.1">
    <property type="nucleotide sequence ID" value="NZ_WOSW01000040.1"/>
</dbReference>
<evidence type="ECO:0000256" key="7">
    <source>
        <dbReference type="ARBA" id="ARBA00023136"/>
    </source>
</evidence>
<dbReference type="InterPro" id="IPR000067">
    <property type="entry name" value="FlgMring_FliF"/>
</dbReference>
<feature type="region of interest" description="Disordered" evidence="10">
    <location>
        <begin position="269"/>
        <end position="328"/>
    </location>
</feature>
<dbReference type="Pfam" id="PF08345">
    <property type="entry name" value="YscJ_FliF_C"/>
    <property type="match status" value="1"/>
</dbReference>
<keyword evidence="8 9" id="KW-0975">Bacterial flagellum</keyword>
<comment type="subcellular location">
    <subcellularLocation>
        <location evidence="1 9">Bacterial flagellum basal body</location>
    </subcellularLocation>
    <subcellularLocation>
        <location evidence="2">Cell membrane</location>
        <topology evidence="2">Multi-pass membrane protein</topology>
    </subcellularLocation>
</comment>
<dbReference type="InterPro" id="IPR006182">
    <property type="entry name" value="FliF_N_dom"/>
</dbReference>
<dbReference type="InterPro" id="IPR013556">
    <property type="entry name" value="Flag_M-ring_C"/>
</dbReference>
<dbReference type="EMBL" id="WOSW01000040">
    <property type="protein sequence ID" value="NHO33835.1"/>
    <property type="molecule type" value="Genomic_DNA"/>
</dbReference>
<keyword evidence="7 11" id="KW-0472">Membrane</keyword>
<evidence type="ECO:0000256" key="6">
    <source>
        <dbReference type="ARBA" id="ARBA00022989"/>
    </source>
</evidence>
<dbReference type="PANTHER" id="PTHR30046:SF0">
    <property type="entry name" value="FLAGELLAR M-RING PROTEIN"/>
    <property type="match status" value="1"/>
</dbReference>
<comment type="similarity">
    <text evidence="3 9">Belongs to the FliF family.</text>
</comment>
<evidence type="ECO:0000256" key="1">
    <source>
        <dbReference type="ARBA" id="ARBA00004117"/>
    </source>
</evidence>
<accession>A0ABX0KBR2</accession>
<evidence type="ECO:0000256" key="9">
    <source>
        <dbReference type="PIRNR" id="PIRNR004862"/>
    </source>
</evidence>
<keyword evidence="14" id="KW-0966">Cell projection</keyword>
<dbReference type="InterPro" id="IPR043427">
    <property type="entry name" value="YscJ/FliF"/>
</dbReference>
<evidence type="ECO:0000313" key="15">
    <source>
        <dbReference type="Proteomes" id="UP000615326"/>
    </source>
</evidence>
<keyword evidence="6 11" id="KW-1133">Transmembrane helix</keyword>
<evidence type="ECO:0000256" key="2">
    <source>
        <dbReference type="ARBA" id="ARBA00004651"/>
    </source>
</evidence>
<protein>
    <recommendedName>
        <fullName evidence="9">Flagellar M-ring protein</fullName>
    </recommendedName>
</protein>
<keyword evidence="14" id="KW-0969">Cilium</keyword>
<dbReference type="NCBIfam" id="TIGR00206">
    <property type="entry name" value="fliF"/>
    <property type="match status" value="1"/>
</dbReference>
<evidence type="ECO:0000256" key="8">
    <source>
        <dbReference type="ARBA" id="ARBA00023143"/>
    </source>
</evidence>
<keyword evidence="14" id="KW-0282">Flagellum</keyword>
<evidence type="ECO:0000256" key="4">
    <source>
        <dbReference type="ARBA" id="ARBA00022475"/>
    </source>
</evidence>
<proteinExistence type="inferred from homology"/>
<dbReference type="PANTHER" id="PTHR30046">
    <property type="entry name" value="FLAGELLAR M-RING PROTEIN"/>
    <property type="match status" value="1"/>
</dbReference>
<dbReference type="Gene3D" id="3.30.300.30">
    <property type="match status" value="1"/>
</dbReference>
<sequence>MKATLSGLRSLGLPRLIALGAVGVGLLGMLAVLTLHGSQQPMSLLYRDLDLHEASQMSDDLEKAHIAHSASPQGDSISVPRDQIASARLLLARDGLPSGGSVGYEIFDHANTLTTTQFEQNIDETRALEGELERSVRLIRGVRGARVHLVLPHREMFSTESQAAQASVLLTTSGGRIDSENVQAILNLIAAAVPGLKPQNIAIIDNHGNVLARPGDESGPSGLAHSIDEQRQATETRLAQAVETMLIPTLGAGHVRAEAAVTMNLDQVKETQESYDPDQQVLRSQQTTSDKSVNTDGQQNVSVANNLPNANAGQQRGGSQDDRREETNNYEIGKRVRTVVQDQPRVSRVSLAVMVDGTTHPGADGKPVWTPLDKAELDRITTLAKTAIGYDEKRGDAVNVVSMRFATESDEVTAAHATWMGLPVDKNDLFHLGRSLAPGLLIFLALAFFAKPLLKKEAAATAESGTSAVPALPDETERPVTALQEIDDEPLNFDGVAPLALEGPGGNKPEFMSLSGIDGRLKASAIHRVRDLASGNPEESLNIIRSWLSPQYEG</sequence>
<dbReference type="Proteomes" id="UP000615326">
    <property type="component" value="Unassembled WGS sequence"/>
</dbReference>
<comment type="function">
    <text evidence="9">The M ring may be actively involved in energy transduction.</text>
</comment>